<dbReference type="RefSeq" id="WP_095264459.1">
    <property type="nucleotide sequence ID" value="NZ_NPBY01000022.1"/>
</dbReference>
<comment type="caution">
    <text evidence="2">The sequence shown here is derived from an EMBL/GenBank/DDBJ whole genome shotgun (WGS) entry which is preliminary data.</text>
</comment>
<dbReference type="OrthoDB" id="2598259at2"/>
<keyword evidence="4" id="KW-1185">Reference proteome</keyword>
<reference evidence="1 4" key="2">
    <citation type="submission" date="2019-11" db="EMBL/GenBank/DDBJ databases">
        <title>Draft genome sequences of five Paenibacillus species of dairy origin.</title>
        <authorList>
            <person name="Olajide A.M."/>
            <person name="Chen S."/>
            <person name="Lapointe G."/>
        </authorList>
    </citation>
    <scope>NUCLEOTIDE SEQUENCE [LARGE SCALE GENOMIC DNA]</scope>
    <source>
        <strain evidence="1 4">3CS1</strain>
    </source>
</reference>
<organism evidence="2 3">
    <name type="scientific">Paenibacillus campinasensis</name>
    <dbReference type="NCBI Taxonomy" id="66347"/>
    <lineage>
        <taxon>Bacteria</taxon>
        <taxon>Bacillati</taxon>
        <taxon>Bacillota</taxon>
        <taxon>Bacilli</taxon>
        <taxon>Bacillales</taxon>
        <taxon>Paenibacillaceae</taxon>
        <taxon>Paenibacillus</taxon>
    </lineage>
</organism>
<protein>
    <submittedName>
        <fullName evidence="2">Uncharacterized protein</fullName>
    </submittedName>
</protein>
<dbReference type="EMBL" id="NPBY01000022">
    <property type="protein sequence ID" value="PAD78298.1"/>
    <property type="molecule type" value="Genomic_DNA"/>
</dbReference>
<sequence>MLTKLLKKATMTLPNSNSTTVLELADGRSEKLYFSQVRPTEFTVSDSEFSMKSGINVELDIKNVDLVATSEVLWPGQKVYVRGGSASTGKALKGEVQIPLGKTVANGVPGETWLYWNIETPEGTLVNQTPIHMTGTVKGLPPQATEFSSQDVISLYDQLEGKFAGTLYACTQVT</sequence>
<evidence type="ECO:0000313" key="3">
    <source>
        <dbReference type="Proteomes" id="UP000215596"/>
    </source>
</evidence>
<gene>
    <name evidence="2" type="ORF">CHH67_07150</name>
    <name evidence="1" type="ORF">GNP94_04525</name>
</gene>
<name>A0A268EYV2_9BACL</name>
<dbReference type="EMBL" id="WOAA01000002">
    <property type="protein sequence ID" value="MUG65270.1"/>
    <property type="molecule type" value="Genomic_DNA"/>
</dbReference>
<evidence type="ECO:0000313" key="4">
    <source>
        <dbReference type="Proteomes" id="UP000435177"/>
    </source>
</evidence>
<evidence type="ECO:0000313" key="1">
    <source>
        <dbReference type="EMBL" id="MUG65270.1"/>
    </source>
</evidence>
<dbReference type="AlphaFoldDB" id="A0A268EYV2"/>
<dbReference type="Proteomes" id="UP000435177">
    <property type="component" value="Unassembled WGS sequence"/>
</dbReference>
<accession>A0A268EYV2</accession>
<dbReference type="Proteomes" id="UP000215596">
    <property type="component" value="Unassembled WGS sequence"/>
</dbReference>
<reference evidence="2 3" key="1">
    <citation type="submission" date="2017-07" db="EMBL/GenBank/DDBJ databases">
        <title>Isolation and whole genome analysis of endospore-forming bacteria from heroin.</title>
        <authorList>
            <person name="Kalinowski J."/>
            <person name="Ahrens B."/>
            <person name="Al-Dilaimi A."/>
            <person name="Winkler A."/>
            <person name="Wibberg D."/>
            <person name="Schleenbecker U."/>
            <person name="Ruckert C."/>
            <person name="Wolfel R."/>
            <person name="Grass G."/>
        </authorList>
    </citation>
    <scope>NUCLEOTIDE SEQUENCE [LARGE SCALE GENOMIC DNA]</scope>
    <source>
        <strain evidence="2 3">7537-G1</strain>
    </source>
</reference>
<proteinExistence type="predicted"/>
<evidence type="ECO:0000313" key="2">
    <source>
        <dbReference type="EMBL" id="PAD78298.1"/>
    </source>
</evidence>